<dbReference type="GO" id="GO:0008252">
    <property type="term" value="F:nucleotidase activity"/>
    <property type="evidence" value="ECO:0007669"/>
    <property type="project" value="InterPro"/>
</dbReference>
<protein>
    <submittedName>
        <fullName evidence="1">Uncharacterized protein</fullName>
    </submittedName>
</protein>
<dbReference type="GO" id="GO:0005829">
    <property type="term" value="C:cytosol"/>
    <property type="evidence" value="ECO:0007669"/>
    <property type="project" value="TreeGrafter"/>
</dbReference>
<dbReference type="PANTHER" id="PTHR30457:SF0">
    <property type="entry name" value="PHOSPHATASE, PUTATIVE (AFU_ORTHOLOGUE AFUA_4G01070)-RELATED"/>
    <property type="match status" value="1"/>
</dbReference>
<dbReference type="OrthoDB" id="202825at2759"/>
<dbReference type="AlphaFoldDB" id="A0A9P0ZGK5"/>
<gene>
    <name evidence="1" type="ORF">CEURO_LOCUS14543</name>
</gene>
<dbReference type="Proteomes" id="UP001152484">
    <property type="component" value="Unassembled WGS sequence"/>
</dbReference>
<dbReference type="InterPro" id="IPR030048">
    <property type="entry name" value="SurE"/>
</dbReference>
<proteinExistence type="predicted"/>
<accession>A0A9P0ZGK5</accession>
<sequence length="164" mass="18329">MGSNCGYHMVRGKSNLNDFTLAAKACLPIIVSILADIENNTYPQNCFLNITVPTDVQNHKGYKMTRQGKSIIKTGWKQTTNEGHGAKMLSTMTMDFTPSQTTQPSVDCTGQDHFLFAREVRAKQMDNECGDYSFLQEGYITVTPINALFTVDVESSTLFKDWLP</sequence>
<keyword evidence="2" id="KW-1185">Reference proteome</keyword>
<dbReference type="InterPro" id="IPR036523">
    <property type="entry name" value="SurE-like_sf"/>
</dbReference>
<comment type="caution">
    <text evidence="1">The sequence shown here is derived from an EMBL/GenBank/DDBJ whole genome shotgun (WGS) entry which is preliminary data.</text>
</comment>
<reference evidence="1" key="1">
    <citation type="submission" date="2022-07" db="EMBL/GenBank/DDBJ databases">
        <authorList>
            <person name="Macas J."/>
            <person name="Novak P."/>
            <person name="Neumann P."/>
        </authorList>
    </citation>
    <scope>NUCLEOTIDE SEQUENCE</scope>
</reference>
<dbReference type="Gene3D" id="3.40.1210.10">
    <property type="entry name" value="Survival protein SurE-like phosphatase/nucleotidase"/>
    <property type="match status" value="1"/>
</dbReference>
<name>A0A9P0ZGK5_CUSEU</name>
<organism evidence="1 2">
    <name type="scientific">Cuscuta europaea</name>
    <name type="common">European dodder</name>
    <dbReference type="NCBI Taxonomy" id="41803"/>
    <lineage>
        <taxon>Eukaryota</taxon>
        <taxon>Viridiplantae</taxon>
        <taxon>Streptophyta</taxon>
        <taxon>Embryophyta</taxon>
        <taxon>Tracheophyta</taxon>
        <taxon>Spermatophyta</taxon>
        <taxon>Magnoliopsida</taxon>
        <taxon>eudicotyledons</taxon>
        <taxon>Gunneridae</taxon>
        <taxon>Pentapetalae</taxon>
        <taxon>asterids</taxon>
        <taxon>lamiids</taxon>
        <taxon>Solanales</taxon>
        <taxon>Convolvulaceae</taxon>
        <taxon>Cuscuteae</taxon>
        <taxon>Cuscuta</taxon>
        <taxon>Cuscuta subgen. Cuscuta</taxon>
    </lineage>
</organism>
<dbReference type="EMBL" id="CAMAPE010000038">
    <property type="protein sequence ID" value="CAH9099584.1"/>
    <property type="molecule type" value="Genomic_DNA"/>
</dbReference>
<evidence type="ECO:0000313" key="2">
    <source>
        <dbReference type="Proteomes" id="UP001152484"/>
    </source>
</evidence>
<dbReference type="SUPFAM" id="SSF64167">
    <property type="entry name" value="SurE-like"/>
    <property type="match status" value="1"/>
</dbReference>
<evidence type="ECO:0000313" key="1">
    <source>
        <dbReference type="EMBL" id="CAH9099584.1"/>
    </source>
</evidence>
<dbReference type="PANTHER" id="PTHR30457">
    <property type="entry name" value="5'-NUCLEOTIDASE SURE"/>
    <property type="match status" value="1"/>
</dbReference>